<gene>
    <name evidence="5" type="ORF">SLEP1_g35910</name>
</gene>
<dbReference type="EC" id="2.4.1.-" evidence="4"/>
<sequence>MSVTEVSQGQHVAVLAFPYGGHGLTMINLTRRLASAAPNIQFSFFSTAKSNARLFPVRKSSIKTGSIRPFNVDDGIPLNHVVKESSPEAVELFLKAAPVSFKKAMDSAASETGRGFSCLLTDAFLAPFADEMAAELQVPWISLNGATPYDLSAHVYTDLIRQRFPNSSRSHGNDETMKHQRLDFVPGLSLFQVMDLPQGILSTDSSKESLLSWTLSKTRNILPKATAVVMKFFQELYPVPLLNDLYSLFPNLLNVGFLTLELPPPPLPPSSTDETGCLSWLDTRNPKSVVYIAFGTVAKLPSSEIMELAAAVEESQIPFLWVLDENSRQFLPTGFLENVSSYGKFVSWAPQTQVLGHPSTGVFITHSGANSVFESIANEVPMICRPFFGDHALNGRLVEEVWGIGVRIEGLVLTKSGVVKSLKLVLGDEEGKKMREKLQELNKLVLKAAGPNGSAAQDFKSLVELILNL</sequence>
<dbReference type="PANTHER" id="PTHR48045:SF34">
    <property type="entry name" value="ISOFLAVONE 7-O-GLUCOSYLTRANSFERASE 1-LIKE"/>
    <property type="match status" value="1"/>
</dbReference>
<protein>
    <recommendedName>
        <fullName evidence="4">Glycosyltransferase</fullName>
        <ecNumber evidence="4">2.4.1.-</ecNumber>
    </recommendedName>
</protein>
<comment type="caution">
    <text evidence="5">The sequence shown here is derived from an EMBL/GenBank/DDBJ whole genome shotgun (WGS) entry which is preliminary data.</text>
</comment>
<evidence type="ECO:0000256" key="4">
    <source>
        <dbReference type="RuleBase" id="RU362057"/>
    </source>
</evidence>
<dbReference type="InterPro" id="IPR035595">
    <property type="entry name" value="UDP_glycos_trans_CS"/>
</dbReference>
<organism evidence="5 6">
    <name type="scientific">Rubroshorea leprosula</name>
    <dbReference type="NCBI Taxonomy" id="152421"/>
    <lineage>
        <taxon>Eukaryota</taxon>
        <taxon>Viridiplantae</taxon>
        <taxon>Streptophyta</taxon>
        <taxon>Embryophyta</taxon>
        <taxon>Tracheophyta</taxon>
        <taxon>Spermatophyta</taxon>
        <taxon>Magnoliopsida</taxon>
        <taxon>eudicotyledons</taxon>
        <taxon>Gunneridae</taxon>
        <taxon>Pentapetalae</taxon>
        <taxon>rosids</taxon>
        <taxon>malvids</taxon>
        <taxon>Malvales</taxon>
        <taxon>Dipterocarpaceae</taxon>
        <taxon>Rubroshorea</taxon>
    </lineage>
</organism>
<accession>A0AAV5KQ61</accession>
<proteinExistence type="inferred from homology"/>
<evidence type="ECO:0000256" key="3">
    <source>
        <dbReference type="RuleBase" id="RU003718"/>
    </source>
</evidence>
<dbReference type="InterPro" id="IPR002213">
    <property type="entry name" value="UDP_glucos_trans"/>
</dbReference>
<evidence type="ECO:0000313" key="6">
    <source>
        <dbReference type="Proteomes" id="UP001054252"/>
    </source>
</evidence>
<dbReference type="FunFam" id="3.40.50.2000:FF:000060">
    <property type="entry name" value="Glycosyltransferase"/>
    <property type="match status" value="1"/>
</dbReference>
<dbReference type="PROSITE" id="PS00375">
    <property type="entry name" value="UDPGT"/>
    <property type="match status" value="1"/>
</dbReference>
<reference evidence="5 6" key="1">
    <citation type="journal article" date="2021" name="Commun. Biol.">
        <title>The genome of Shorea leprosula (Dipterocarpaceae) highlights the ecological relevance of drought in aseasonal tropical rainforests.</title>
        <authorList>
            <person name="Ng K.K.S."/>
            <person name="Kobayashi M.J."/>
            <person name="Fawcett J.A."/>
            <person name="Hatakeyama M."/>
            <person name="Paape T."/>
            <person name="Ng C.H."/>
            <person name="Ang C.C."/>
            <person name="Tnah L.H."/>
            <person name="Lee C.T."/>
            <person name="Nishiyama T."/>
            <person name="Sese J."/>
            <person name="O'Brien M.J."/>
            <person name="Copetti D."/>
            <person name="Mohd Noor M.I."/>
            <person name="Ong R.C."/>
            <person name="Putra M."/>
            <person name="Sireger I.Z."/>
            <person name="Indrioko S."/>
            <person name="Kosugi Y."/>
            <person name="Izuno A."/>
            <person name="Isagi Y."/>
            <person name="Lee S.L."/>
            <person name="Shimizu K.K."/>
        </authorList>
    </citation>
    <scope>NUCLEOTIDE SEQUENCE [LARGE SCALE GENOMIC DNA]</scope>
    <source>
        <strain evidence="5">214</strain>
    </source>
</reference>
<keyword evidence="2 3" id="KW-0808">Transferase</keyword>
<name>A0AAV5KQ61_9ROSI</name>
<evidence type="ECO:0000256" key="2">
    <source>
        <dbReference type="ARBA" id="ARBA00022679"/>
    </source>
</evidence>
<dbReference type="SUPFAM" id="SSF53756">
    <property type="entry name" value="UDP-Glycosyltransferase/glycogen phosphorylase"/>
    <property type="match status" value="1"/>
</dbReference>
<dbReference type="GO" id="GO:0008194">
    <property type="term" value="F:UDP-glycosyltransferase activity"/>
    <property type="evidence" value="ECO:0007669"/>
    <property type="project" value="InterPro"/>
</dbReference>
<dbReference type="Gene3D" id="3.40.50.2000">
    <property type="entry name" value="Glycogen Phosphorylase B"/>
    <property type="match status" value="2"/>
</dbReference>
<comment type="similarity">
    <text evidence="1 3">Belongs to the UDP-glycosyltransferase family.</text>
</comment>
<evidence type="ECO:0000313" key="5">
    <source>
        <dbReference type="EMBL" id="GKV26645.1"/>
    </source>
</evidence>
<dbReference type="Pfam" id="PF00201">
    <property type="entry name" value="UDPGT"/>
    <property type="match status" value="1"/>
</dbReference>
<keyword evidence="6" id="KW-1185">Reference proteome</keyword>
<evidence type="ECO:0000256" key="1">
    <source>
        <dbReference type="ARBA" id="ARBA00009995"/>
    </source>
</evidence>
<dbReference type="CDD" id="cd03784">
    <property type="entry name" value="GT1_Gtf-like"/>
    <property type="match status" value="1"/>
</dbReference>
<dbReference type="AlphaFoldDB" id="A0AAV5KQ61"/>
<keyword evidence="3" id="KW-0328">Glycosyltransferase</keyword>
<dbReference type="Proteomes" id="UP001054252">
    <property type="component" value="Unassembled WGS sequence"/>
</dbReference>
<dbReference type="PANTHER" id="PTHR48045">
    <property type="entry name" value="UDP-GLYCOSYLTRANSFERASE 72B1"/>
    <property type="match status" value="1"/>
</dbReference>
<dbReference type="EMBL" id="BPVZ01000072">
    <property type="protein sequence ID" value="GKV26645.1"/>
    <property type="molecule type" value="Genomic_DNA"/>
</dbReference>